<feature type="region of interest" description="Disordered" evidence="1">
    <location>
        <begin position="207"/>
        <end position="246"/>
    </location>
</feature>
<comment type="caution">
    <text evidence="2">The sequence shown here is derived from an EMBL/GenBank/DDBJ whole genome shotgun (WGS) entry which is preliminary data.</text>
</comment>
<dbReference type="OrthoDB" id="4188577at2759"/>
<sequence>MSTRATCCCDLCTEAAATLGTPWDHIDGEAYNGNQIKWRGVLTAKEELYDTSSRLSPSKTRDTRIYFLEFCKASLIRSKEMPENIPVPELVAFSVDRDNLIPLACRYLRSIAKAIEWYNLPKEGEGFSKHWHLFVARAQNLWPVLEREMQHWPKSVKYSALDYNHKVLEIANEFRFRDERLDETHPYVYETHGVFTADELISNLSLDRHTPGREQQTEGQQAEEEQQPEEYQQPEWEEQSGRELLN</sequence>
<proteinExistence type="predicted"/>
<accession>A0A0G2J7K6</accession>
<evidence type="ECO:0000256" key="1">
    <source>
        <dbReference type="SAM" id="MobiDB-lite"/>
    </source>
</evidence>
<gene>
    <name evidence="2" type="ORF">EMCG_05835</name>
</gene>
<evidence type="ECO:0000313" key="3">
    <source>
        <dbReference type="Proteomes" id="UP000034164"/>
    </source>
</evidence>
<protein>
    <submittedName>
        <fullName evidence="2">Uncharacterized protein</fullName>
    </submittedName>
</protein>
<organism evidence="2 3">
    <name type="scientific">[Emmonsia] crescens</name>
    <dbReference type="NCBI Taxonomy" id="73230"/>
    <lineage>
        <taxon>Eukaryota</taxon>
        <taxon>Fungi</taxon>
        <taxon>Dikarya</taxon>
        <taxon>Ascomycota</taxon>
        <taxon>Pezizomycotina</taxon>
        <taxon>Eurotiomycetes</taxon>
        <taxon>Eurotiomycetidae</taxon>
        <taxon>Onygenales</taxon>
        <taxon>Ajellomycetaceae</taxon>
        <taxon>Emergomyces</taxon>
    </lineage>
</organism>
<reference evidence="3" key="1">
    <citation type="journal article" date="2015" name="PLoS Genet.">
        <title>The dynamic genome and transcriptome of the human fungal pathogen Blastomyces and close relative Emmonsia.</title>
        <authorList>
            <person name="Munoz J.F."/>
            <person name="Gauthier G.M."/>
            <person name="Desjardins C.A."/>
            <person name="Gallo J.E."/>
            <person name="Holder J."/>
            <person name="Sullivan T.D."/>
            <person name="Marty A.J."/>
            <person name="Carmen J.C."/>
            <person name="Chen Z."/>
            <person name="Ding L."/>
            <person name="Gujja S."/>
            <person name="Magrini V."/>
            <person name="Misas E."/>
            <person name="Mitreva M."/>
            <person name="Priest M."/>
            <person name="Saif S."/>
            <person name="Whiston E.A."/>
            <person name="Young S."/>
            <person name="Zeng Q."/>
            <person name="Goldman W.E."/>
            <person name="Mardis E.R."/>
            <person name="Taylor J.W."/>
            <person name="McEwen J.G."/>
            <person name="Clay O.K."/>
            <person name="Klein B.S."/>
            <person name="Cuomo C.A."/>
        </authorList>
    </citation>
    <scope>NUCLEOTIDE SEQUENCE [LARGE SCALE GENOMIC DNA]</scope>
    <source>
        <strain evidence="3">UAMH 3008</strain>
    </source>
</reference>
<dbReference type="VEuPathDB" id="FungiDB:EMCG_05835"/>
<name>A0A0G2J7K6_9EURO</name>
<dbReference type="EMBL" id="LCZI01000096">
    <property type="protein sequence ID" value="KKZ68549.1"/>
    <property type="molecule type" value="Genomic_DNA"/>
</dbReference>
<feature type="compositionally biased region" description="Basic and acidic residues" evidence="1">
    <location>
        <begin position="207"/>
        <end position="216"/>
    </location>
</feature>
<dbReference type="Proteomes" id="UP000034164">
    <property type="component" value="Unassembled WGS sequence"/>
</dbReference>
<dbReference type="AlphaFoldDB" id="A0A0G2J7K6"/>
<evidence type="ECO:0000313" key="2">
    <source>
        <dbReference type="EMBL" id="KKZ68549.1"/>
    </source>
</evidence>